<name>A0A2K8JSK0_PRIPG</name>
<evidence type="ECO:0008006" key="3">
    <source>
        <dbReference type="Google" id="ProtNLM"/>
    </source>
</evidence>
<evidence type="ECO:0000313" key="2">
    <source>
        <dbReference type="EMBL" id="ATU83020.1"/>
    </source>
</evidence>
<organism evidence="2">
    <name type="scientific">Pristhesancus plagipennis</name>
    <name type="common">Common assassin bug</name>
    <dbReference type="NCBI Taxonomy" id="1955184"/>
    <lineage>
        <taxon>Eukaryota</taxon>
        <taxon>Metazoa</taxon>
        <taxon>Ecdysozoa</taxon>
        <taxon>Arthropoda</taxon>
        <taxon>Hexapoda</taxon>
        <taxon>Insecta</taxon>
        <taxon>Pterygota</taxon>
        <taxon>Neoptera</taxon>
        <taxon>Paraneoptera</taxon>
        <taxon>Hemiptera</taxon>
        <taxon>Heteroptera</taxon>
        <taxon>Panheteroptera</taxon>
        <taxon>Cimicomorpha</taxon>
        <taxon>Reduviidae</taxon>
        <taxon>Harpactorinae</taxon>
        <taxon>Harpactorini</taxon>
        <taxon>Pristhesancus</taxon>
    </lineage>
</organism>
<dbReference type="EMBL" id="KY031269">
    <property type="protein sequence ID" value="ATU83020.1"/>
    <property type="molecule type" value="mRNA"/>
</dbReference>
<feature type="signal peptide" evidence="1">
    <location>
        <begin position="1"/>
        <end position="19"/>
    </location>
</feature>
<keyword evidence="1" id="KW-0732">Signal</keyword>
<sequence length="226" mass="25324">MASHTSFLILLCIAAFSKADITQHALNFINELAEKSNDAKENLHTLGMSGKLTMENHRNSLKIQSQEDALMKVLKAKDLAERNNCPAEVHRQLDAVVMAVGNRWDECFNFTQAILNFTEYIVHAGSHYETVELLFCNGIQNVSLCSTGGFVDKWNCVTQSISNFITAIENSSGDFVVIVEDMNQYILQVMKTGMHCFGGIKQLTTNQVQEIMMKECKLTHNVVNLD</sequence>
<feature type="chain" id="PRO_5014681502" description="Secreted protein" evidence="1">
    <location>
        <begin position="20"/>
        <end position="226"/>
    </location>
</feature>
<accession>A0A2K8JSK0</accession>
<evidence type="ECO:0000256" key="1">
    <source>
        <dbReference type="SAM" id="SignalP"/>
    </source>
</evidence>
<proteinExistence type="evidence at transcript level"/>
<reference evidence="2" key="1">
    <citation type="submission" date="2016-10" db="EMBL/GenBank/DDBJ databases">
        <title>The assassin bug Pristhesancus plagipennis produces two different types of venom.</title>
        <authorList>
            <person name="Walker A.A."/>
            <person name="Herzig V."/>
            <person name="Jin J."/>
            <person name="Fry B.G."/>
            <person name="King G.F."/>
        </authorList>
    </citation>
    <scope>NUCLEOTIDE SEQUENCE</scope>
    <source>
        <tissue evidence="2">Venom/labial glands</tissue>
    </source>
</reference>
<protein>
    <recommendedName>
        <fullName evidence="3">Secreted protein</fullName>
    </recommendedName>
</protein>
<dbReference type="AlphaFoldDB" id="A0A2K8JSK0"/>